<accession>A0A1W1BEV7</accession>
<dbReference type="GO" id="GO:0003677">
    <property type="term" value="F:DNA binding"/>
    <property type="evidence" value="ECO:0007669"/>
    <property type="project" value="UniProtKB-KW"/>
</dbReference>
<dbReference type="CDD" id="cd13831">
    <property type="entry name" value="HU"/>
    <property type="match status" value="1"/>
</dbReference>
<dbReference type="PANTHER" id="PTHR33175">
    <property type="entry name" value="DNA-BINDING PROTEIN HU"/>
    <property type="match status" value="1"/>
</dbReference>
<protein>
    <submittedName>
        <fullName evidence="2">DNA-binding protein HU ## epsilon-proteobacterial type</fullName>
    </submittedName>
</protein>
<reference evidence="2" key="1">
    <citation type="submission" date="2016-10" db="EMBL/GenBank/DDBJ databases">
        <authorList>
            <person name="de Groot N.N."/>
        </authorList>
    </citation>
    <scope>NUCLEOTIDE SEQUENCE</scope>
</reference>
<dbReference type="GO" id="GO:0030527">
    <property type="term" value="F:structural constituent of chromatin"/>
    <property type="evidence" value="ECO:0007669"/>
    <property type="project" value="InterPro"/>
</dbReference>
<sequence>MTKAQFVAIVAQKSALSQKDTNIVIDSAIETIVELLRDDDHISFVDFGSFSTVKKAARDVRIPSTGEIVKVKAKRAVRFRAGKALKEAVI</sequence>
<proteinExistence type="predicted"/>
<dbReference type="PRINTS" id="PR01727">
    <property type="entry name" value="DNABINDINGHU"/>
</dbReference>
<evidence type="ECO:0000313" key="2">
    <source>
        <dbReference type="EMBL" id="SFV52043.1"/>
    </source>
</evidence>
<dbReference type="AlphaFoldDB" id="A0A1W1BEV7"/>
<organism evidence="2">
    <name type="scientific">hydrothermal vent metagenome</name>
    <dbReference type="NCBI Taxonomy" id="652676"/>
    <lineage>
        <taxon>unclassified sequences</taxon>
        <taxon>metagenomes</taxon>
        <taxon>ecological metagenomes</taxon>
    </lineage>
</organism>
<dbReference type="InterPro" id="IPR000119">
    <property type="entry name" value="Hist_DNA-bd"/>
</dbReference>
<gene>
    <name evidence="2" type="ORF">MNB_SV-6-1343</name>
</gene>
<dbReference type="EMBL" id="FPHC01000024">
    <property type="protein sequence ID" value="SFV52043.1"/>
    <property type="molecule type" value="Genomic_DNA"/>
</dbReference>
<dbReference type="SUPFAM" id="SSF47729">
    <property type="entry name" value="IHF-like DNA-binding proteins"/>
    <property type="match status" value="1"/>
</dbReference>
<dbReference type="Gene3D" id="4.10.520.10">
    <property type="entry name" value="IHF-like DNA-binding proteins"/>
    <property type="match status" value="1"/>
</dbReference>
<keyword evidence="1 2" id="KW-0238">DNA-binding</keyword>
<dbReference type="PANTHER" id="PTHR33175:SF3">
    <property type="entry name" value="DNA-BINDING PROTEIN HU-BETA"/>
    <property type="match status" value="1"/>
</dbReference>
<evidence type="ECO:0000256" key="1">
    <source>
        <dbReference type="ARBA" id="ARBA00023125"/>
    </source>
</evidence>
<name>A0A1W1BEV7_9ZZZZ</name>
<dbReference type="Pfam" id="PF00216">
    <property type="entry name" value="Bac_DNA_binding"/>
    <property type="match status" value="1"/>
</dbReference>
<dbReference type="InterPro" id="IPR010992">
    <property type="entry name" value="IHF-like_DNA-bd_dom_sf"/>
</dbReference>
<dbReference type="SMART" id="SM00411">
    <property type="entry name" value="BHL"/>
    <property type="match status" value="1"/>
</dbReference>
<dbReference type="GO" id="GO:0005829">
    <property type="term" value="C:cytosol"/>
    <property type="evidence" value="ECO:0007669"/>
    <property type="project" value="TreeGrafter"/>
</dbReference>